<dbReference type="RefSeq" id="WP_148951825.1">
    <property type="nucleotide sequence ID" value="NZ_CP043312.1"/>
</dbReference>
<dbReference type="AlphaFoldDB" id="A0A5C0UKT4"/>
<feature type="transmembrane region" description="Helical" evidence="13">
    <location>
        <begin position="421"/>
        <end position="442"/>
    </location>
</feature>
<feature type="transmembrane region" description="Helical" evidence="13">
    <location>
        <begin position="297"/>
        <end position="325"/>
    </location>
</feature>
<evidence type="ECO:0000256" key="10">
    <source>
        <dbReference type="ARBA" id="ARBA00023136"/>
    </source>
</evidence>
<dbReference type="InterPro" id="IPR001734">
    <property type="entry name" value="Na/solute_symporter"/>
</dbReference>
<feature type="transmembrane region" description="Helical" evidence="13">
    <location>
        <begin position="368"/>
        <end position="389"/>
    </location>
</feature>
<comment type="subcellular location">
    <subcellularLocation>
        <location evidence="1">Cell membrane</location>
        <topology evidence="1">Multi-pass membrane protein</topology>
    </subcellularLocation>
</comment>
<feature type="transmembrane region" description="Helical" evidence="13">
    <location>
        <begin position="257"/>
        <end position="277"/>
    </location>
</feature>
<evidence type="ECO:0008006" key="16">
    <source>
        <dbReference type="Google" id="ProtNLM"/>
    </source>
</evidence>
<evidence type="ECO:0000256" key="2">
    <source>
        <dbReference type="ARBA" id="ARBA00006434"/>
    </source>
</evidence>
<sequence length="449" mass="48940">MLANKQCIIFVTLYFAYLLTVSWYNKGKGNAERLPRNNSIPLLTAAIFLSSVGGGTIIGIAEKATMGKFEYPCGLLYAVLADIAVGLFVSSKIANKKAFSSAGELIEYFYGTRAKTYVGICATLFAIGQLGLQIHVGGKILQNLLNIHYTYGALISYFVSLTFTLSGGLKTITSSSYVQQTILSISIVLIGASAIIFMHKHNISTLNLIPLESFYSKDTFIIALTFACMGIDPSFITRNLIATNANAIRTAVIIKSVFYLISIVLIASLGVIAHLAFPNYIPSQAFQRVIMSSLPSTLGGLAILGILVATISSAEASIHVALYSIRKDVLDTMPRFKNKLKFGPKIITFLLSTISIILALRFDFAVDLALFVGGFWFPIFVVPFVAALYNIHIPKTALFTIASITFCLFIAISAFHLLKGMYGLLISTAFHFTAFTIVRIIFKKRLQSA</sequence>
<keyword evidence="6" id="KW-0769">Symport</keyword>
<feature type="transmembrane region" description="Helical" evidence="13">
    <location>
        <begin position="181"/>
        <end position="199"/>
    </location>
</feature>
<dbReference type="PROSITE" id="PS50283">
    <property type="entry name" value="NA_SOLUT_SYMP_3"/>
    <property type="match status" value="1"/>
</dbReference>
<evidence type="ECO:0000256" key="6">
    <source>
        <dbReference type="ARBA" id="ARBA00022847"/>
    </source>
</evidence>
<name>A0A5C0UKT4_9RICK</name>
<feature type="transmembrane region" description="Helical" evidence="13">
    <location>
        <begin position="346"/>
        <end position="362"/>
    </location>
</feature>
<evidence type="ECO:0000256" key="13">
    <source>
        <dbReference type="SAM" id="Phobius"/>
    </source>
</evidence>
<dbReference type="InterPro" id="IPR050277">
    <property type="entry name" value="Sodium:Solute_Symporter"/>
</dbReference>
<comment type="similarity">
    <text evidence="2">Belongs to the sodium:solute symporter (SSF) (TC 2.A.21) family.</text>
</comment>
<comment type="catalytic activity">
    <reaction evidence="12">
        <text>L-proline(in) + Na(+)(in) = L-proline(out) + Na(+)(out)</text>
        <dbReference type="Rhea" id="RHEA:28967"/>
        <dbReference type="ChEBI" id="CHEBI:29101"/>
        <dbReference type="ChEBI" id="CHEBI:60039"/>
    </reaction>
</comment>
<keyword evidence="15" id="KW-1185">Reference proteome</keyword>
<dbReference type="KEGG" id="snay:FZC37_00725"/>
<evidence type="ECO:0000256" key="12">
    <source>
        <dbReference type="ARBA" id="ARBA00033708"/>
    </source>
</evidence>
<accession>A0A5C0UKT4</accession>
<keyword evidence="8" id="KW-0915">Sodium</keyword>
<keyword evidence="10 13" id="KW-0472">Membrane</keyword>
<evidence type="ECO:0000256" key="7">
    <source>
        <dbReference type="ARBA" id="ARBA00022989"/>
    </source>
</evidence>
<keyword evidence="3" id="KW-0813">Transport</keyword>
<evidence type="ECO:0000256" key="5">
    <source>
        <dbReference type="ARBA" id="ARBA00022692"/>
    </source>
</evidence>
<feature type="transmembrane region" description="Helical" evidence="13">
    <location>
        <begin position="219"/>
        <end position="236"/>
    </location>
</feature>
<dbReference type="PANTHER" id="PTHR48086:SF3">
    <property type="entry name" value="SODIUM_PROLINE SYMPORTER"/>
    <property type="match status" value="1"/>
</dbReference>
<gene>
    <name evidence="14" type="ORF">FZC37_00725</name>
</gene>
<dbReference type="OrthoDB" id="7161079at2"/>
<protein>
    <recommendedName>
        <fullName evidence="16">Sodium:solute symporter family protein</fullName>
    </recommendedName>
</protein>
<keyword evidence="7 13" id="KW-1133">Transmembrane helix</keyword>
<dbReference type="PANTHER" id="PTHR48086">
    <property type="entry name" value="SODIUM/PROLINE SYMPORTER-RELATED"/>
    <property type="match status" value="1"/>
</dbReference>
<dbReference type="Gene3D" id="1.20.1730.10">
    <property type="entry name" value="Sodium/glucose cotransporter"/>
    <property type="match status" value="1"/>
</dbReference>
<dbReference type="Proteomes" id="UP000323844">
    <property type="component" value="Chromosome"/>
</dbReference>
<keyword evidence="5 13" id="KW-0812">Transmembrane</keyword>
<keyword evidence="9" id="KW-0406">Ion transport</keyword>
<dbReference type="EMBL" id="CP043312">
    <property type="protein sequence ID" value="QEK39464.1"/>
    <property type="molecule type" value="Genomic_DNA"/>
</dbReference>
<dbReference type="GO" id="GO:0006814">
    <property type="term" value="P:sodium ion transport"/>
    <property type="evidence" value="ECO:0007669"/>
    <property type="project" value="UniProtKB-KW"/>
</dbReference>
<dbReference type="InterPro" id="IPR038377">
    <property type="entry name" value="Na/Glc_symporter_sf"/>
</dbReference>
<evidence type="ECO:0000256" key="1">
    <source>
        <dbReference type="ARBA" id="ARBA00004651"/>
    </source>
</evidence>
<evidence type="ECO:0000256" key="9">
    <source>
        <dbReference type="ARBA" id="ARBA00023065"/>
    </source>
</evidence>
<feature type="transmembrane region" description="Helical" evidence="13">
    <location>
        <begin position="40"/>
        <end position="61"/>
    </location>
</feature>
<evidence type="ECO:0000313" key="15">
    <source>
        <dbReference type="Proteomes" id="UP000323844"/>
    </source>
</evidence>
<keyword evidence="11" id="KW-0739">Sodium transport</keyword>
<feature type="transmembrane region" description="Helical" evidence="13">
    <location>
        <begin position="7"/>
        <end position="25"/>
    </location>
</feature>
<evidence type="ECO:0000313" key="14">
    <source>
        <dbReference type="EMBL" id="QEK39464.1"/>
    </source>
</evidence>
<dbReference type="GO" id="GO:0005886">
    <property type="term" value="C:plasma membrane"/>
    <property type="evidence" value="ECO:0007669"/>
    <property type="project" value="UniProtKB-SubCell"/>
</dbReference>
<proteinExistence type="inferred from homology"/>
<evidence type="ECO:0000256" key="8">
    <source>
        <dbReference type="ARBA" id="ARBA00023053"/>
    </source>
</evidence>
<evidence type="ECO:0000256" key="4">
    <source>
        <dbReference type="ARBA" id="ARBA00022475"/>
    </source>
</evidence>
<dbReference type="GO" id="GO:0015293">
    <property type="term" value="F:symporter activity"/>
    <property type="evidence" value="ECO:0007669"/>
    <property type="project" value="UniProtKB-KW"/>
</dbReference>
<feature type="transmembrane region" description="Helical" evidence="13">
    <location>
        <begin position="149"/>
        <end position="169"/>
    </location>
</feature>
<evidence type="ECO:0000256" key="3">
    <source>
        <dbReference type="ARBA" id="ARBA00022448"/>
    </source>
</evidence>
<evidence type="ECO:0000256" key="11">
    <source>
        <dbReference type="ARBA" id="ARBA00023201"/>
    </source>
</evidence>
<reference evidence="14 15" key="1">
    <citation type="submission" date="2019-08" db="EMBL/GenBank/DDBJ databases">
        <title>Highly reduced genomes of protist endosymbionts show evolutionary convergence.</title>
        <authorList>
            <person name="George E."/>
            <person name="Husnik F."/>
            <person name="Tashyreva D."/>
            <person name="Prokopchuk G."/>
            <person name="Horak A."/>
            <person name="Kwong W.K."/>
            <person name="Lukes J."/>
            <person name="Keeling P.J."/>
        </authorList>
    </citation>
    <scope>NUCLEOTIDE SEQUENCE [LARGE SCALE GENOMIC DNA]</scope>
    <source>
        <strain evidence="14">1621</strain>
    </source>
</reference>
<organism evidence="14 15">
    <name type="scientific">Candidatus Sneabacter namystus</name>
    <dbReference type="NCBI Taxonomy" id="2601646"/>
    <lineage>
        <taxon>Bacteria</taxon>
        <taxon>Pseudomonadati</taxon>
        <taxon>Pseudomonadota</taxon>
        <taxon>Alphaproteobacteria</taxon>
        <taxon>Rickettsiales</taxon>
        <taxon>Rickettsiaceae</taxon>
        <taxon>Rickettsieae</taxon>
        <taxon>Candidatus Sneabacter</taxon>
    </lineage>
</organism>
<keyword evidence="4" id="KW-1003">Cell membrane</keyword>
<feature type="transmembrane region" description="Helical" evidence="13">
    <location>
        <begin position="396"/>
        <end position="415"/>
    </location>
</feature>